<dbReference type="Proteomes" id="UP000094526">
    <property type="component" value="Unassembled WGS sequence"/>
</dbReference>
<dbReference type="PANTHER" id="PTHR12475:SF4">
    <property type="entry name" value="PROTEIN THEM6"/>
    <property type="match status" value="1"/>
</dbReference>
<accession>A0A1C1CRW8</accession>
<sequence>MAPNSTSTSFVDFDHPILTAWGSTASQLLTWSHAWKLLLLAVVLVNLKAFPFVYHLRILNGVRFVLRSQRPNPDIQPEQLFQPLVMSSRACQMEVDALGHKSNSTYFADVDVARAHFISTVFGKGIERIRGDTSPNFLSKRPRSNFTVALGAVSCTFRREIKPYEKYDMWTRILSWDEKWLYVVTHFVTKGAQIEPKSISLYPRQQQNAPHDSNNNSDDDPFYRPEPFSPGSQLRSAKSPVTASALSKVVFKNGRITIPPQEMLKMCDLLPVISPADGSDEKPQISQADSSSPERARLADAIEAERQQGLRQATLLAGQIELDQDFHSDVALGRHYDGLGIEGVVATLAQLFKISSYQLI</sequence>
<comment type="similarity">
    <text evidence="1">Belongs to the lcsJ thioesterase family.</text>
</comment>
<dbReference type="AlphaFoldDB" id="A0A1C1CRW8"/>
<dbReference type="VEuPathDB" id="FungiDB:CLCR_08784"/>
<dbReference type="InterPro" id="IPR029069">
    <property type="entry name" value="HotDog_dom_sf"/>
</dbReference>
<reference evidence="4" key="1">
    <citation type="submission" date="2015-07" db="EMBL/GenBank/DDBJ databases">
        <authorList>
            <person name="Teixeira M.M."/>
            <person name="Souza R.C."/>
            <person name="Almeida L.G."/>
            <person name="Vicente V.A."/>
            <person name="de Hoog S."/>
            <person name="Bocca A.L."/>
            <person name="de Almeida S.R."/>
            <person name="Vasconcelos A.T."/>
            <person name="Felipe M.S."/>
        </authorList>
    </citation>
    <scope>NUCLEOTIDE SEQUENCE [LARGE SCALE GENOMIC DNA]</scope>
    <source>
        <strain evidence="4">KSF</strain>
    </source>
</reference>
<dbReference type="InterPro" id="IPR051490">
    <property type="entry name" value="THEM6_lcsJ_thioesterase"/>
</dbReference>
<dbReference type="SUPFAM" id="SSF54637">
    <property type="entry name" value="Thioesterase/thiol ester dehydrase-isomerase"/>
    <property type="match status" value="1"/>
</dbReference>
<evidence type="ECO:0000256" key="1">
    <source>
        <dbReference type="ARBA" id="ARBA00038476"/>
    </source>
</evidence>
<organism evidence="3 4">
    <name type="scientific">Cladophialophora carrionii</name>
    <dbReference type="NCBI Taxonomy" id="86049"/>
    <lineage>
        <taxon>Eukaryota</taxon>
        <taxon>Fungi</taxon>
        <taxon>Dikarya</taxon>
        <taxon>Ascomycota</taxon>
        <taxon>Pezizomycotina</taxon>
        <taxon>Eurotiomycetes</taxon>
        <taxon>Chaetothyriomycetidae</taxon>
        <taxon>Chaetothyriales</taxon>
        <taxon>Herpotrichiellaceae</taxon>
        <taxon>Cladophialophora</taxon>
    </lineage>
</organism>
<dbReference type="Gene3D" id="3.10.129.10">
    <property type="entry name" value="Hotdog Thioesterase"/>
    <property type="match status" value="1"/>
</dbReference>
<dbReference type="Pfam" id="PF13279">
    <property type="entry name" value="4HBT_2"/>
    <property type="match status" value="1"/>
</dbReference>
<protein>
    <submittedName>
        <fullName evidence="3">4HBT like protein</fullName>
    </submittedName>
</protein>
<evidence type="ECO:0000313" key="4">
    <source>
        <dbReference type="Proteomes" id="UP000094526"/>
    </source>
</evidence>
<feature type="region of interest" description="Disordered" evidence="2">
    <location>
        <begin position="276"/>
        <end position="296"/>
    </location>
</feature>
<proteinExistence type="inferred from homology"/>
<comment type="caution">
    <text evidence="3">The sequence shown here is derived from an EMBL/GenBank/DDBJ whole genome shotgun (WGS) entry which is preliminary data.</text>
</comment>
<dbReference type="PANTHER" id="PTHR12475">
    <property type="match status" value="1"/>
</dbReference>
<dbReference type="eggNOG" id="KOG4366">
    <property type="taxonomic scope" value="Eukaryota"/>
</dbReference>
<gene>
    <name evidence="3" type="ORF">CLCR_08784</name>
</gene>
<dbReference type="CDD" id="cd00586">
    <property type="entry name" value="4HBT"/>
    <property type="match status" value="1"/>
</dbReference>
<evidence type="ECO:0000313" key="3">
    <source>
        <dbReference type="EMBL" id="OCT51266.1"/>
    </source>
</evidence>
<dbReference type="VEuPathDB" id="FungiDB:G647_06816"/>
<dbReference type="OrthoDB" id="265761at2759"/>
<keyword evidence="4" id="KW-1185">Reference proteome</keyword>
<name>A0A1C1CRW8_9EURO</name>
<feature type="region of interest" description="Disordered" evidence="2">
    <location>
        <begin position="204"/>
        <end position="237"/>
    </location>
</feature>
<evidence type="ECO:0000256" key="2">
    <source>
        <dbReference type="SAM" id="MobiDB-lite"/>
    </source>
</evidence>
<dbReference type="EMBL" id="LGRB01000009">
    <property type="protein sequence ID" value="OCT51266.1"/>
    <property type="molecule type" value="Genomic_DNA"/>
</dbReference>